<evidence type="ECO:0000313" key="2">
    <source>
        <dbReference type="EMBL" id="GDY65766.1"/>
    </source>
</evidence>
<dbReference type="AlphaFoldDB" id="A0A4D4M0B1"/>
<proteinExistence type="predicted"/>
<name>A0A4D4M0B1_STRAX</name>
<evidence type="ECO:0000256" key="1">
    <source>
        <dbReference type="SAM" id="Phobius"/>
    </source>
</evidence>
<evidence type="ECO:0008006" key="4">
    <source>
        <dbReference type="Google" id="ProtNLM"/>
    </source>
</evidence>
<dbReference type="EMBL" id="BJHX01000001">
    <property type="protein sequence ID" value="GDY65766.1"/>
    <property type="molecule type" value="Genomic_DNA"/>
</dbReference>
<organism evidence="2 3">
    <name type="scientific">Streptomyces avermitilis</name>
    <dbReference type="NCBI Taxonomy" id="33903"/>
    <lineage>
        <taxon>Bacteria</taxon>
        <taxon>Bacillati</taxon>
        <taxon>Actinomycetota</taxon>
        <taxon>Actinomycetes</taxon>
        <taxon>Kitasatosporales</taxon>
        <taxon>Streptomycetaceae</taxon>
        <taxon>Streptomyces</taxon>
    </lineage>
</organism>
<keyword evidence="1" id="KW-1133">Transmembrane helix</keyword>
<feature type="transmembrane region" description="Helical" evidence="1">
    <location>
        <begin position="49"/>
        <end position="67"/>
    </location>
</feature>
<comment type="caution">
    <text evidence="2">The sequence shown here is derived from an EMBL/GenBank/DDBJ whole genome shotgun (WGS) entry which is preliminary data.</text>
</comment>
<dbReference type="Proteomes" id="UP000302139">
    <property type="component" value="Unassembled WGS sequence"/>
</dbReference>
<sequence length="479" mass="47239">MAHQSVCGGSIDYSHNLHINDPLSAQKEPLRPHLPKGGNMAARTRRHRWAAVLGATALALAGGGALACPAGAVSQQVDFATHCIPPAIAGIPPIDGTTAAKIDVDNTAPKVGDTVTVTYTVVTPAASNPTDLALPADIMTPTGKVTLGGAQTGAVTVTGPKKNDPVPGKGAFPSFSMTGTFTVTSPGAITLAPGDYNIHTSYILELDTPCTVISPPAPVSQTITAADTTPVNNRAITLGSASGKPGDGVTVTGSNFTAGATVTLAGRAGTAQTADTATVTANAQGAVSGSLVVNDKATTGVVAYEGSAWSDTKGAGPAAYVVIDDTPVPAGSQKINTKVTAGTLSMSQAGDTVDLAAVDFGKGGFSRGSLQTVTVKDFRGGAAGWSLTGKVTDFTGPGGAKIDAAKLGWTPVCLTKAGSPSTCAAGSPGSVGSAGATLASAPNGTVTGGEFTVDARLSLNVPAFTPAGSYSGVLTLTLT</sequence>
<evidence type="ECO:0000313" key="3">
    <source>
        <dbReference type="Proteomes" id="UP000302139"/>
    </source>
</evidence>
<keyword evidence="1" id="KW-0812">Transmembrane</keyword>
<gene>
    <name evidence="2" type="ORF">SAV14893_051590</name>
</gene>
<keyword evidence="1" id="KW-0472">Membrane</keyword>
<reference evidence="2 3" key="1">
    <citation type="submission" date="2019-04" db="EMBL/GenBank/DDBJ databases">
        <title>Draft genome sequences of Streptomyces avermitilis NBRC 14893.</title>
        <authorList>
            <person name="Komaki H."/>
            <person name="Tamura T."/>
            <person name="Hosoyama A."/>
        </authorList>
    </citation>
    <scope>NUCLEOTIDE SEQUENCE [LARGE SCALE GENOMIC DNA]</scope>
    <source>
        <strain evidence="2 3">NBRC 14893</strain>
    </source>
</reference>
<protein>
    <recommendedName>
        <fullName evidence="4">Beta-xylosidase</fullName>
    </recommendedName>
</protein>
<accession>A0A4D4M0B1</accession>